<proteinExistence type="predicted"/>
<name>A0A8S9Z181_9TREM</name>
<dbReference type="AlphaFoldDB" id="A0A8S9Z181"/>
<sequence>MCESLRDLPVVKPGSFSRFVPLSQCPEARVTYVSTSEFNKFWVISSERHMLHDFSFTKRRVAYMSTCCSPPNVYDVNRTSGLDADNPEGPATKIPRVRIS</sequence>
<reference evidence="2" key="1">
    <citation type="submission" date="2019-07" db="EMBL/GenBank/DDBJ databases">
        <title>Annotation for the trematode Paragonimus miyazaki's.</title>
        <authorList>
            <person name="Choi Y.-J."/>
        </authorList>
    </citation>
    <scope>NUCLEOTIDE SEQUENCE</scope>
    <source>
        <strain evidence="2">Japan</strain>
    </source>
</reference>
<evidence type="ECO:0000313" key="2">
    <source>
        <dbReference type="EMBL" id="KAF7256877.1"/>
    </source>
</evidence>
<comment type="caution">
    <text evidence="2">The sequence shown here is derived from an EMBL/GenBank/DDBJ whole genome shotgun (WGS) entry which is preliminary data.</text>
</comment>
<evidence type="ECO:0000313" key="3">
    <source>
        <dbReference type="Proteomes" id="UP000822476"/>
    </source>
</evidence>
<dbReference type="Proteomes" id="UP000822476">
    <property type="component" value="Unassembled WGS sequence"/>
</dbReference>
<dbReference type="EMBL" id="JTDE01002790">
    <property type="protein sequence ID" value="KAF7256877.1"/>
    <property type="molecule type" value="Genomic_DNA"/>
</dbReference>
<feature type="region of interest" description="Disordered" evidence="1">
    <location>
        <begin position="79"/>
        <end position="100"/>
    </location>
</feature>
<evidence type="ECO:0000256" key="1">
    <source>
        <dbReference type="SAM" id="MobiDB-lite"/>
    </source>
</evidence>
<accession>A0A8S9Z181</accession>
<protein>
    <submittedName>
        <fullName evidence="2">Uncharacterized protein</fullName>
    </submittedName>
</protein>
<dbReference type="OrthoDB" id="6242558at2759"/>
<keyword evidence="3" id="KW-1185">Reference proteome</keyword>
<organism evidence="2 3">
    <name type="scientific">Paragonimus skrjabini miyazakii</name>
    <dbReference type="NCBI Taxonomy" id="59628"/>
    <lineage>
        <taxon>Eukaryota</taxon>
        <taxon>Metazoa</taxon>
        <taxon>Spiralia</taxon>
        <taxon>Lophotrochozoa</taxon>
        <taxon>Platyhelminthes</taxon>
        <taxon>Trematoda</taxon>
        <taxon>Digenea</taxon>
        <taxon>Plagiorchiida</taxon>
        <taxon>Troglotremata</taxon>
        <taxon>Troglotrematidae</taxon>
        <taxon>Paragonimus</taxon>
    </lineage>
</organism>
<gene>
    <name evidence="2" type="ORF">EG68_05921</name>
</gene>